<dbReference type="RefSeq" id="WP_204201671.1">
    <property type="nucleotide sequence ID" value="NZ_JAFELM010000008.1"/>
</dbReference>
<name>A0ABS2DCU4_9BACI</name>
<evidence type="ECO:0000313" key="2">
    <source>
        <dbReference type="Proteomes" id="UP001518925"/>
    </source>
</evidence>
<accession>A0ABS2DCU4</accession>
<evidence type="ECO:0000313" key="1">
    <source>
        <dbReference type="EMBL" id="MBM6616281.1"/>
    </source>
</evidence>
<dbReference type="EMBL" id="JAFELM010000008">
    <property type="protein sequence ID" value="MBM6616281.1"/>
    <property type="molecule type" value="Genomic_DNA"/>
</dbReference>
<dbReference type="Proteomes" id="UP001518925">
    <property type="component" value="Unassembled WGS sequence"/>
</dbReference>
<comment type="caution">
    <text evidence="1">The sequence shown here is derived from an EMBL/GenBank/DDBJ whole genome shotgun (WGS) entry which is preliminary data.</text>
</comment>
<protein>
    <submittedName>
        <fullName evidence="1">Uncharacterized protein</fullName>
    </submittedName>
</protein>
<reference evidence="1 2" key="1">
    <citation type="submission" date="2021-02" db="EMBL/GenBank/DDBJ databases">
        <title>Bacillus sp. RD4P76, an endophyte from a halophyte.</title>
        <authorList>
            <person name="Sun J.-Q."/>
        </authorList>
    </citation>
    <scope>NUCLEOTIDE SEQUENCE [LARGE SCALE GENOMIC DNA]</scope>
    <source>
        <strain evidence="1 2">RD4P76</strain>
    </source>
</reference>
<sequence length="56" mass="6871">MLNHYYIQHEIDHRKDELSRKLAHTPIHHRKSQFNIGWNRLFQNHNKSRNCTTCVC</sequence>
<gene>
    <name evidence="1" type="ORF">JR050_01105</name>
</gene>
<proteinExistence type="predicted"/>
<keyword evidence="2" id="KW-1185">Reference proteome</keyword>
<organism evidence="1 2">
    <name type="scientific">Bacillus suaedaesalsae</name>
    <dbReference type="NCBI Taxonomy" id="2810349"/>
    <lineage>
        <taxon>Bacteria</taxon>
        <taxon>Bacillati</taxon>
        <taxon>Bacillota</taxon>
        <taxon>Bacilli</taxon>
        <taxon>Bacillales</taxon>
        <taxon>Bacillaceae</taxon>
        <taxon>Bacillus</taxon>
    </lineage>
</organism>